<reference evidence="1 2" key="1">
    <citation type="submission" date="2019-11" db="EMBL/GenBank/DDBJ databases">
        <authorList>
            <person name="Holert J."/>
        </authorList>
    </citation>
    <scope>NUCLEOTIDE SEQUENCE [LARGE SCALE GENOMIC DNA]</scope>
    <source>
        <strain evidence="1">BC5_2</strain>
    </source>
</reference>
<evidence type="ECO:0000313" key="1">
    <source>
        <dbReference type="EMBL" id="CAA0120769.1"/>
    </source>
</evidence>
<evidence type="ECO:0000313" key="2">
    <source>
        <dbReference type="Proteomes" id="UP000434580"/>
    </source>
</evidence>
<organism evidence="1 2">
    <name type="scientific">BD1-7 clade bacterium</name>
    <dbReference type="NCBI Taxonomy" id="2029982"/>
    <lineage>
        <taxon>Bacteria</taxon>
        <taxon>Pseudomonadati</taxon>
        <taxon>Pseudomonadota</taxon>
        <taxon>Gammaproteobacteria</taxon>
        <taxon>Cellvibrionales</taxon>
        <taxon>Spongiibacteraceae</taxon>
        <taxon>BD1-7 clade</taxon>
    </lineage>
</organism>
<dbReference type="EMBL" id="CACSII010000021">
    <property type="protein sequence ID" value="CAA0120769.1"/>
    <property type="molecule type" value="Genomic_DNA"/>
</dbReference>
<dbReference type="Proteomes" id="UP000434580">
    <property type="component" value="Unassembled WGS sequence"/>
</dbReference>
<protein>
    <submittedName>
        <fullName evidence="1">Uncharacterized protein</fullName>
    </submittedName>
</protein>
<dbReference type="AlphaFoldDB" id="A0A5S9QPZ1"/>
<name>A0A5S9QPZ1_9GAMM</name>
<proteinExistence type="predicted"/>
<dbReference type="OrthoDB" id="9904543at2"/>
<sequence length="229" mass="25978">MITRLKKPVGIVLLVLPVLFLLADGISKSRAALIDYQIDQWLAHWSEQRQKTRDVVLDANEVLMVYELAESAAVLQPLNGNAMLKRGIVADWYVMQGDESSKLHPHFAGVALSSFRTATVIKPFESDSYFKLAYALARQNQLQDEFERSIQTALILGAWNEGLQQRIAQLGLQLRSYVSSAANRRFDQNLRRMSVHQPIELMKIAKQLDKKQHVCAFFDSAEQVSCMND</sequence>
<accession>A0A5S9QPZ1</accession>
<gene>
    <name evidence="1" type="ORF">DPBNPPHM_02606</name>
</gene>